<keyword evidence="9" id="KW-1185">Reference proteome</keyword>
<dbReference type="SUPFAM" id="SSF52540">
    <property type="entry name" value="P-loop containing nucleoside triphosphate hydrolases"/>
    <property type="match status" value="1"/>
</dbReference>
<keyword evidence="5" id="KW-0067">ATP-binding</keyword>
<dbReference type="GO" id="GO:0005524">
    <property type="term" value="F:ATP binding"/>
    <property type="evidence" value="ECO:0007669"/>
    <property type="project" value="UniProtKB-KW"/>
</dbReference>
<dbReference type="Pfam" id="PF03215">
    <property type="entry name" value="Rad17"/>
    <property type="match status" value="1"/>
</dbReference>
<accession>A0ABD6EGD4</accession>
<organism evidence="8 9">
    <name type="scientific">Gnathostoma spinigerum</name>
    <dbReference type="NCBI Taxonomy" id="75299"/>
    <lineage>
        <taxon>Eukaryota</taxon>
        <taxon>Metazoa</taxon>
        <taxon>Ecdysozoa</taxon>
        <taxon>Nematoda</taxon>
        <taxon>Chromadorea</taxon>
        <taxon>Rhabditida</taxon>
        <taxon>Spirurina</taxon>
        <taxon>Gnathostomatomorpha</taxon>
        <taxon>Gnathostomatoidea</taxon>
        <taxon>Gnathostomatidae</taxon>
        <taxon>Gnathostoma</taxon>
    </lineage>
</organism>
<dbReference type="Gene3D" id="3.40.50.300">
    <property type="entry name" value="P-loop containing nucleotide triphosphate hydrolases"/>
    <property type="match status" value="1"/>
</dbReference>
<comment type="similarity">
    <text evidence="2">Belongs to the rad17/RAD24 family.</text>
</comment>
<dbReference type="InterPro" id="IPR004582">
    <property type="entry name" value="Checkpoint_prot_Rad17_Rad24"/>
</dbReference>
<protein>
    <recommendedName>
        <fullName evidence="10">Cell cycle checkpoint protein RAD17</fullName>
    </recommendedName>
</protein>
<evidence type="ECO:0000256" key="2">
    <source>
        <dbReference type="ARBA" id="ARBA00006168"/>
    </source>
</evidence>
<dbReference type="GO" id="GO:0005634">
    <property type="term" value="C:nucleus"/>
    <property type="evidence" value="ECO:0007669"/>
    <property type="project" value="UniProtKB-SubCell"/>
</dbReference>
<dbReference type="GO" id="GO:0006974">
    <property type="term" value="P:DNA damage response"/>
    <property type="evidence" value="ECO:0007669"/>
    <property type="project" value="UniProtKB-KW"/>
</dbReference>
<keyword evidence="6" id="KW-0539">Nucleus</keyword>
<evidence type="ECO:0000256" key="6">
    <source>
        <dbReference type="ARBA" id="ARBA00023242"/>
    </source>
</evidence>
<gene>
    <name evidence="8" type="ORF">AB6A40_005758</name>
</gene>
<evidence type="ECO:0000256" key="7">
    <source>
        <dbReference type="ARBA" id="ARBA00023306"/>
    </source>
</evidence>
<reference evidence="8 9" key="1">
    <citation type="submission" date="2024-08" db="EMBL/GenBank/DDBJ databases">
        <title>Gnathostoma spinigerum genome.</title>
        <authorList>
            <person name="Gonzalez-Bertolin B."/>
            <person name="Monzon S."/>
            <person name="Zaballos A."/>
            <person name="Jimenez P."/>
            <person name="Dekumyoy P."/>
            <person name="Varona S."/>
            <person name="Cuesta I."/>
            <person name="Sumanam S."/>
            <person name="Adisakwattana P."/>
            <person name="Gasser R.B."/>
            <person name="Hernandez-Gonzalez A."/>
            <person name="Young N.D."/>
            <person name="Perteguer M.J."/>
        </authorList>
    </citation>
    <scope>NUCLEOTIDE SEQUENCE [LARGE SCALE GENOMIC DNA]</scope>
    <source>
        <strain evidence="8">AL3</strain>
        <tissue evidence="8">Liver</tissue>
    </source>
</reference>
<evidence type="ECO:0008006" key="10">
    <source>
        <dbReference type="Google" id="ProtNLM"/>
    </source>
</evidence>
<keyword evidence="3" id="KW-0547">Nucleotide-binding</keyword>
<evidence type="ECO:0000256" key="1">
    <source>
        <dbReference type="ARBA" id="ARBA00004123"/>
    </source>
</evidence>
<keyword evidence="7" id="KW-0131">Cell cycle</keyword>
<proteinExistence type="inferred from homology"/>
<evidence type="ECO:0000256" key="3">
    <source>
        <dbReference type="ARBA" id="ARBA00022741"/>
    </source>
</evidence>
<evidence type="ECO:0000256" key="5">
    <source>
        <dbReference type="ARBA" id="ARBA00022840"/>
    </source>
</evidence>
<evidence type="ECO:0000256" key="4">
    <source>
        <dbReference type="ARBA" id="ARBA00022763"/>
    </source>
</evidence>
<dbReference type="EMBL" id="JBGFUD010003783">
    <property type="protein sequence ID" value="MFH4979049.1"/>
    <property type="molecule type" value="Genomic_DNA"/>
</dbReference>
<dbReference type="AlphaFoldDB" id="A0ABD6EGD4"/>
<dbReference type="Proteomes" id="UP001608902">
    <property type="component" value="Unassembled WGS sequence"/>
</dbReference>
<keyword evidence="4" id="KW-0227">DNA damage</keyword>
<dbReference type="PANTHER" id="PTHR12172">
    <property type="entry name" value="CELL CYCLE CHECKPOINT PROTEIN RAD17"/>
    <property type="match status" value="1"/>
</dbReference>
<evidence type="ECO:0000313" key="8">
    <source>
        <dbReference type="EMBL" id="MFH4979049.1"/>
    </source>
</evidence>
<name>A0ABD6EGD4_9BILA</name>
<evidence type="ECO:0000313" key="9">
    <source>
        <dbReference type="Proteomes" id="UP001608902"/>
    </source>
</evidence>
<comment type="subcellular location">
    <subcellularLocation>
        <location evidence="1">Nucleus</location>
    </subcellularLocation>
</comment>
<comment type="caution">
    <text evidence="8">The sequence shown here is derived from an EMBL/GenBank/DDBJ whole genome shotgun (WGS) entry which is preliminary data.</text>
</comment>
<sequence length="574" mass="65722">MCDEWFSSPFSATPTDASDRFSRKRSVTDKCGSVRKKSKEVNQKMLNDVVAEESEDVDIIYVCKDVELSSDKEANGGIGMSDKNQCFLPLIDRCPPTCTSDLAVHKKKIEEVRFWLKSHCKRSNAKVLLMTGPCGSGKTVTLKLLCEEMNIGIVEWTAPDKYDISVAENGSEIIAEQPQLNSFTEFLDSAKYGRFHAAKERNIILVENLPNILYLQPEQLHLVLRRCMSRLLSSIVFVISSVESSWYLNIRRILPIHVINDLGIDVITFNSPSVTLLIKCVQLMLKKLKLKAEKTKIKRIAESADGDIRCAVNNLQLSIDENRSLVNDVKLCSSSSQTDVFHSLGKLLYAKRLESADRSWTETENLLSKNLLQYRRDCPPKSYVDDIISRSGLSSDQMMSFLQEHEVYFLGVISDCRRVFYNISLMDCTFNSWQLRESPYVDEYEAQVSARSTLFFNSSTRPNFGRSLYKFHKPRWSNEWKQYNVIAYECRVAFPFVPSTDLFTLLLPMLSYLSVSLDNRQRLALTSLGRWVLSDRRIAAKMEETKVLTDSKERTTVAMKEDHFDIEEVDDCEK</sequence>
<dbReference type="InterPro" id="IPR027417">
    <property type="entry name" value="P-loop_NTPase"/>
</dbReference>
<dbReference type="PANTHER" id="PTHR12172:SF0">
    <property type="entry name" value="CELL CYCLE CHECKPOINT PROTEIN RAD17"/>
    <property type="match status" value="1"/>
</dbReference>